<sequence length="251" mass="26663">MISRKRAPVPGASQLQSAARRVLSWLPSHTRGDPPVALVYRGPASLPGCPEAVAALLQSSRWGFDVRHVGPDENLPISAEALAGAVLYAQPGGGTLAHGYRQLRRHRDEIRSFVGNGGRYLGFCLGGYLAGATPGFDLLPGDTDQYIASPAATIASKDNTIVEVVWRGRRRTLFFQDGPYFWLRPGSDATIVATYPNGTAAALVAGFGLGRVGVVGPHPEATDDWYTDAGLAVDRLGIDLGLDLVDAVMRS</sequence>
<keyword evidence="3" id="KW-1185">Reference proteome</keyword>
<dbReference type="SUPFAM" id="SSF52317">
    <property type="entry name" value="Class I glutamine amidotransferase-like"/>
    <property type="match status" value="1"/>
</dbReference>
<evidence type="ECO:0000313" key="3">
    <source>
        <dbReference type="Proteomes" id="UP001501470"/>
    </source>
</evidence>
<feature type="domain" description="Biotin-protein ligase N-terminal" evidence="1">
    <location>
        <begin position="84"/>
        <end position="137"/>
    </location>
</feature>
<name>A0ABN2BZ10_9ACTN</name>
<reference evidence="2 3" key="1">
    <citation type="journal article" date="2019" name="Int. J. Syst. Evol. Microbiol.">
        <title>The Global Catalogue of Microorganisms (GCM) 10K type strain sequencing project: providing services to taxonomists for standard genome sequencing and annotation.</title>
        <authorList>
            <consortium name="The Broad Institute Genomics Platform"/>
            <consortium name="The Broad Institute Genome Sequencing Center for Infectious Disease"/>
            <person name="Wu L."/>
            <person name="Ma J."/>
        </authorList>
    </citation>
    <scope>NUCLEOTIDE SEQUENCE [LARGE SCALE GENOMIC DNA]</scope>
    <source>
        <strain evidence="2 3">JCM 15933</strain>
    </source>
</reference>
<dbReference type="InterPro" id="IPR019197">
    <property type="entry name" value="Biotin-prot_ligase_N"/>
</dbReference>
<dbReference type="Pfam" id="PF09825">
    <property type="entry name" value="BPL_N"/>
    <property type="match status" value="1"/>
</dbReference>
<organism evidence="2 3">
    <name type="scientific">Dactylosporangium maewongense</name>
    <dbReference type="NCBI Taxonomy" id="634393"/>
    <lineage>
        <taxon>Bacteria</taxon>
        <taxon>Bacillati</taxon>
        <taxon>Actinomycetota</taxon>
        <taxon>Actinomycetes</taxon>
        <taxon>Micromonosporales</taxon>
        <taxon>Micromonosporaceae</taxon>
        <taxon>Dactylosporangium</taxon>
    </lineage>
</organism>
<evidence type="ECO:0000259" key="1">
    <source>
        <dbReference type="Pfam" id="PF09825"/>
    </source>
</evidence>
<dbReference type="EMBL" id="BAAAQD010000020">
    <property type="protein sequence ID" value="GAA1549151.1"/>
    <property type="molecule type" value="Genomic_DNA"/>
</dbReference>
<gene>
    <name evidence="2" type="ORF">GCM10009827_081960</name>
</gene>
<proteinExistence type="predicted"/>
<accession>A0ABN2BZ10</accession>
<protein>
    <submittedName>
        <fullName evidence="2">BPL-N domain-containing protein</fullName>
    </submittedName>
</protein>
<dbReference type="InterPro" id="IPR029062">
    <property type="entry name" value="Class_I_gatase-like"/>
</dbReference>
<evidence type="ECO:0000313" key="2">
    <source>
        <dbReference type="EMBL" id="GAA1549151.1"/>
    </source>
</evidence>
<comment type="caution">
    <text evidence="2">The sequence shown here is derived from an EMBL/GenBank/DDBJ whole genome shotgun (WGS) entry which is preliminary data.</text>
</comment>
<dbReference type="Proteomes" id="UP001501470">
    <property type="component" value="Unassembled WGS sequence"/>
</dbReference>